<dbReference type="InterPro" id="IPR050248">
    <property type="entry name" value="Polysacc_deacetylase_ArnD"/>
</dbReference>
<reference evidence="4 5" key="1">
    <citation type="submission" date="2023-05" db="EMBL/GenBank/DDBJ databases">
        <title>Genome sequence of Pinibacter sp. MAH-24.</title>
        <authorList>
            <person name="Huq M.A."/>
        </authorList>
    </citation>
    <scope>NUCLEOTIDE SEQUENCE [LARGE SCALE GENOMIC DNA]</scope>
    <source>
        <strain evidence="4 5">MAH-24</strain>
    </source>
</reference>
<keyword evidence="2 4" id="KW-0378">Hydrolase</keyword>
<evidence type="ECO:0000256" key="1">
    <source>
        <dbReference type="ARBA" id="ARBA00022723"/>
    </source>
</evidence>
<dbReference type="PANTHER" id="PTHR10587">
    <property type="entry name" value="GLYCOSYL TRANSFERASE-RELATED"/>
    <property type="match status" value="1"/>
</dbReference>
<dbReference type="GO" id="GO:0016787">
    <property type="term" value="F:hydrolase activity"/>
    <property type="evidence" value="ECO:0007669"/>
    <property type="project" value="UniProtKB-KW"/>
</dbReference>
<dbReference type="RefSeq" id="WP_282336518.1">
    <property type="nucleotide sequence ID" value="NZ_JASBRG010000007.1"/>
</dbReference>
<dbReference type="CDD" id="cd10917">
    <property type="entry name" value="CE4_NodB_like_6s_7s"/>
    <property type="match status" value="1"/>
</dbReference>
<comment type="caution">
    <text evidence="4">The sequence shown here is derived from an EMBL/GenBank/DDBJ whole genome shotgun (WGS) entry which is preliminary data.</text>
</comment>
<sequence length="213" mass="24848">MFYTIKTNWIFRAICKYRVWHMPRQAKKIYLTFDDGPHPEITGFVLDELLKYKAKATFFCIGKNVEAYPQMYKRVLMEGHAAGNHTFNHLNGWKVAEKEYFDNIAKAKELIDSNLFRPPYGRTSNFAAKHLKEKAGFNIIMWSVLSGDFDVELSPERCLDNVIKNTKEGDIVVFHDSEKAFKRLRYALPKVLQYFSQKGYSFEKISIPIVVSK</sequence>
<dbReference type="EC" id="3.-.-.-" evidence="4"/>
<dbReference type="PROSITE" id="PS51677">
    <property type="entry name" value="NODB"/>
    <property type="match status" value="1"/>
</dbReference>
<dbReference type="Proteomes" id="UP001226434">
    <property type="component" value="Unassembled WGS sequence"/>
</dbReference>
<dbReference type="InterPro" id="IPR002509">
    <property type="entry name" value="NODB_dom"/>
</dbReference>
<dbReference type="Gene3D" id="3.20.20.370">
    <property type="entry name" value="Glycoside hydrolase/deacetylase"/>
    <property type="match status" value="1"/>
</dbReference>
<keyword evidence="5" id="KW-1185">Reference proteome</keyword>
<gene>
    <name evidence="4" type="ORF">QJ048_21590</name>
</gene>
<dbReference type="PANTHER" id="PTHR10587:SF133">
    <property type="entry name" value="CHITIN DEACETYLASE 1-RELATED"/>
    <property type="match status" value="1"/>
</dbReference>
<evidence type="ECO:0000256" key="2">
    <source>
        <dbReference type="ARBA" id="ARBA00022801"/>
    </source>
</evidence>
<protein>
    <submittedName>
        <fullName evidence="4">Polysaccharide deacetylase family protein</fullName>
        <ecNumber evidence="4">3.-.-.-</ecNumber>
    </submittedName>
</protein>
<keyword evidence="1" id="KW-0479">Metal-binding</keyword>
<dbReference type="SUPFAM" id="SSF88713">
    <property type="entry name" value="Glycoside hydrolase/deacetylase"/>
    <property type="match status" value="1"/>
</dbReference>
<organism evidence="4 5">
    <name type="scientific">Pinibacter soli</name>
    <dbReference type="NCBI Taxonomy" id="3044211"/>
    <lineage>
        <taxon>Bacteria</taxon>
        <taxon>Pseudomonadati</taxon>
        <taxon>Bacteroidota</taxon>
        <taxon>Chitinophagia</taxon>
        <taxon>Chitinophagales</taxon>
        <taxon>Chitinophagaceae</taxon>
        <taxon>Pinibacter</taxon>
    </lineage>
</organism>
<dbReference type="Pfam" id="PF01522">
    <property type="entry name" value="Polysacc_deac_1"/>
    <property type="match status" value="1"/>
</dbReference>
<evidence type="ECO:0000259" key="3">
    <source>
        <dbReference type="PROSITE" id="PS51677"/>
    </source>
</evidence>
<dbReference type="InterPro" id="IPR011330">
    <property type="entry name" value="Glyco_hydro/deAcase_b/a-brl"/>
</dbReference>
<name>A0ABT6RIK1_9BACT</name>
<feature type="domain" description="NodB homology" evidence="3">
    <location>
        <begin position="27"/>
        <end position="203"/>
    </location>
</feature>
<proteinExistence type="predicted"/>
<dbReference type="EMBL" id="JASBRG010000007">
    <property type="protein sequence ID" value="MDI3322399.1"/>
    <property type="molecule type" value="Genomic_DNA"/>
</dbReference>
<evidence type="ECO:0000313" key="5">
    <source>
        <dbReference type="Proteomes" id="UP001226434"/>
    </source>
</evidence>
<evidence type="ECO:0000313" key="4">
    <source>
        <dbReference type="EMBL" id="MDI3322399.1"/>
    </source>
</evidence>
<accession>A0ABT6RIK1</accession>